<organism evidence="1 2">
    <name type="scientific">Plectus sambesii</name>
    <dbReference type="NCBI Taxonomy" id="2011161"/>
    <lineage>
        <taxon>Eukaryota</taxon>
        <taxon>Metazoa</taxon>
        <taxon>Ecdysozoa</taxon>
        <taxon>Nematoda</taxon>
        <taxon>Chromadorea</taxon>
        <taxon>Plectida</taxon>
        <taxon>Plectina</taxon>
        <taxon>Plectoidea</taxon>
        <taxon>Plectidae</taxon>
        <taxon>Plectus</taxon>
    </lineage>
</organism>
<evidence type="ECO:0000313" key="2">
    <source>
        <dbReference type="WBParaSite" id="PSAMB.scaffold2122size25219.g16445.t1"/>
    </source>
</evidence>
<dbReference type="AlphaFoldDB" id="A0A914VKX3"/>
<dbReference type="WBParaSite" id="PSAMB.scaffold2122size25219.g16445.t1">
    <property type="protein sequence ID" value="PSAMB.scaffold2122size25219.g16445.t1"/>
    <property type="gene ID" value="PSAMB.scaffold2122size25219.g16445"/>
</dbReference>
<sequence>MELKEAKRLQLSLRRQMCEPITDDVFRHILRQLWRKKEGPAQVAKLQLLNSTVPKMLKRIGQSHVRISVISDSLSINKSKINGVVPISLMAARFDIYHMRAKKSLEFVMDCASTPITRLYLEEENNSGHNKIKIDGLLSMLCTHRHDHKVRVSKVFSKGGVNLLKNLFRKPENALLCVTTKSIEISVPLSLTNIDGTNFATWFRFPRDLVHRPQTVLPLVKKIIVNGMSICSICSTLRKNVDNILCLRKMFPNLRMKFIEGIDFDCDCDMLP</sequence>
<name>A0A914VKX3_9BILA</name>
<accession>A0A914VKX3</accession>
<protein>
    <submittedName>
        <fullName evidence="2">Uncharacterized protein</fullName>
    </submittedName>
</protein>
<reference evidence="2" key="1">
    <citation type="submission" date="2022-11" db="UniProtKB">
        <authorList>
            <consortium name="WormBaseParasite"/>
        </authorList>
    </citation>
    <scope>IDENTIFICATION</scope>
</reference>
<keyword evidence="1" id="KW-1185">Reference proteome</keyword>
<evidence type="ECO:0000313" key="1">
    <source>
        <dbReference type="Proteomes" id="UP000887566"/>
    </source>
</evidence>
<dbReference type="Proteomes" id="UP000887566">
    <property type="component" value="Unplaced"/>
</dbReference>
<proteinExistence type="predicted"/>